<keyword evidence="1" id="KW-0812">Transmembrane</keyword>
<feature type="transmembrane region" description="Helical" evidence="1">
    <location>
        <begin position="180"/>
        <end position="199"/>
    </location>
</feature>
<dbReference type="AlphaFoldDB" id="A0A3B0W6G1"/>
<feature type="transmembrane region" description="Helical" evidence="1">
    <location>
        <begin position="113"/>
        <end position="133"/>
    </location>
</feature>
<proteinExistence type="predicted"/>
<name>A0A3B0W6G1_9ZZZZ</name>
<feature type="transmembrane region" description="Helical" evidence="1">
    <location>
        <begin position="68"/>
        <end position="93"/>
    </location>
</feature>
<accession>A0A3B0W6G1</accession>
<evidence type="ECO:0000256" key="1">
    <source>
        <dbReference type="SAM" id="Phobius"/>
    </source>
</evidence>
<keyword evidence="1" id="KW-1133">Transmembrane helix</keyword>
<keyword evidence="1" id="KW-0472">Membrane</keyword>
<protein>
    <submittedName>
        <fullName evidence="2">Uncharacterized protein</fullName>
    </submittedName>
</protein>
<feature type="transmembrane region" description="Helical" evidence="1">
    <location>
        <begin position="140"/>
        <end position="160"/>
    </location>
</feature>
<feature type="transmembrane region" description="Helical" evidence="1">
    <location>
        <begin position="253"/>
        <end position="274"/>
    </location>
</feature>
<feature type="transmembrane region" description="Helical" evidence="1">
    <location>
        <begin position="28"/>
        <end position="47"/>
    </location>
</feature>
<reference evidence="2" key="1">
    <citation type="submission" date="2018-06" db="EMBL/GenBank/DDBJ databases">
        <authorList>
            <person name="Zhirakovskaya E."/>
        </authorList>
    </citation>
    <scope>NUCLEOTIDE SEQUENCE</scope>
</reference>
<sequence>MYLFVFLGILVYLWWLGADPWGHLFENWKIFLVLFVLNGIGIVVQASSFKSIYPGDLLLLSTRKLVRIWSFSGMISVIAPVLAGLATRTTLLIQSGMSLSMCVSTSARQLWLGLEYAFLLGGISGFFIDVYWIRPLATGFVVSWMVMVLLRITRVEIQLLSESKLQRWLRMLKLPISNQAHLWFSLQMLVMSAIYYVAYNGYGASIGWDEALLLSSITVLASLIVITPNGLGLMDVLWVVIAKELGLSLDESVSLAISIRLAYLLSATFVWISLSFRWKLLHRNDE</sequence>
<organism evidence="2">
    <name type="scientific">hydrothermal vent metagenome</name>
    <dbReference type="NCBI Taxonomy" id="652676"/>
    <lineage>
        <taxon>unclassified sequences</taxon>
        <taxon>metagenomes</taxon>
        <taxon>ecological metagenomes</taxon>
    </lineage>
</organism>
<feature type="transmembrane region" description="Helical" evidence="1">
    <location>
        <begin position="211"/>
        <end position="241"/>
    </location>
</feature>
<gene>
    <name evidence="2" type="ORF">MNBD_GAMMA03-1435</name>
</gene>
<dbReference type="EMBL" id="UOFC01000028">
    <property type="protein sequence ID" value="VAW44889.1"/>
    <property type="molecule type" value="Genomic_DNA"/>
</dbReference>
<evidence type="ECO:0000313" key="2">
    <source>
        <dbReference type="EMBL" id="VAW44889.1"/>
    </source>
</evidence>